<dbReference type="Proteomes" id="UP001061302">
    <property type="component" value="Chromosome"/>
</dbReference>
<keyword evidence="11" id="KW-1185">Reference proteome</keyword>
<evidence type="ECO:0000256" key="2">
    <source>
        <dbReference type="ARBA" id="ARBA00022448"/>
    </source>
</evidence>
<dbReference type="PIRSF" id="PIRSF031773">
    <property type="entry name" value="DevC"/>
    <property type="match status" value="1"/>
</dbReference>
<sequence length="378" mass="39915">MASVSLARSSLIYEWRRYLAAVLAVTFAGLLIVVQVALLLGLLGSVSVVIDRSSAQLWIGYRGTQSVDLGRGIPAASDLDARLHPAVTRVERLYLGYGDWRRDDGAAVTIMLNGIDERVPGMAYDRLLTPAQRAALAEPGAVLVDAADQAKLDAVIGAPIEINGRRAHVVGFVSGIRAVGGANVLASHATVRHLLRNAPDSNDLTYLLLQLRPGSDPAQVAGQLGRSAGAARYSVWQADDFSVASQLYWLFESGAGIGAGIASLLGLIVGGVITSQTLAAAILASLKEFATMRALGVSRRALRNVVLEQAFWIGILGLALTGLLAWGIVSLARWAEVAMLLPGWLIVGTASVVLTIALLSGLYALRPLYRADPATLLR</sequence>
<dbReference type="PANTHER" id="PTHR43738:SF1">
    <property type="entry name" value="HEMIN TRANSPORT SYSTEM PERMEASE PROTEIN HRTB-RELATED"/>
    <property type="match status" value="1"/>
</dbReference>
<comment type="subcellular location">
    <subcellularLocation>
        <location evidence="1">Cell membrane</location>
        <topology evidence="1">Multi-pass membrane protein</topology>
    </subcellularLocation>
</comment>
<accession>A0ABY6DUE2</accession>
<keyword evidence="6 7" id="KW-0472">Membrane</keyword>
<dbReference type="InterPro" id="IPR005891">
    <property type="entry name" value="DevC"/>
</dbReference>
<gene>
    <name evidence="10" type="ORF">N8I74_00230</name>
</gene>
<feature type="transmembrane region" description="Helical" evidence="7">
    <location>
        <begin position="305"/>
        <end position="329"/>
    </location>
</feature>
<protein>
    <submittedName>
        <fullName evidence="10">ABC transporter permease</fullName>
    </submittedName>
</protein>
<dbReference type="Pfam" id="PF12704">
    <property type="entry name" value="MacB_PCD"/>
    <property type="match status" value="1"/>
</dbReference>
<feature type="transmembrane region" description="Helical" evidence="7">
    <location>
        <begin position="261"/>
        <end position="284"/>
    </location>
</feature>
<keyword evidence="4 7" id="KW-0812">Transmembrane</keyword>
<evidence type="ECO:0000259" key="9">
    <source>
        <dbReference type="Pfam" id="PF12704"/>
    </source>
</evidence>
<dbReference type="PANTHER" id="PTHR43738">
    <property type="entry name" value="ABC TRANSPORTER, MEMBRANE PROTEIN"/>
    <property type="match status" value="1"/>
</dbReference>
<proteinExistence type="predicted"/>
<keyword evidence="2" id="KW-0813">Transport</keyword>
<dbReference type="InterPro" id="IPR051125">
    <property type="entry name" value="ABC-4/HrtB_transporter"/>
</dbReference>
<evidence type="ECO:0000256" key="6">
    <source>
        <dbReference type="ARBA" id="ARBA00023136"/>
    </source>
</evidence>
<feature type="transmembrane region" description="Helical" evidence="7">
    <location>
        <begin position="18"/>
        <end position="43"/>
    </location>
</feature>
<evidence type="ECO:0000256" key="7">
    <source>
        <dbReference type="SAM" id="Phobius"/>
    </source>
</evidence>
<evidence type="ECO:0000313" key="10">
    <source>
        <dbReference type="EMBL" id="UXY15478.1"/>
    </source>
</evidence>
<dbReference type="RefSeq" id="WP_263124888.1">
    <property type="nucleotide sequence ID" value="NZ_CP106753.1"/>
</dbReference>
<feature type="domain" description="MacB-like periplasmic core" evidence="9">
    <location>
        <begin position="20"/>
        <end position="224"/>
    </location>
</feature>
<dbReference type="InterPro" id="IPR003838">
    <property type="entry name" value="ABC3_permease_C"/>
</dbReference>
<evidence type="ECO:0000256" key="5">
    <source>
        <dbReference type="ARBA" id="ARBA00022989"/>
    </source>
</evidence>
<keyword evidence="3" id="KW-1003">Cell membrane</keyword>
<dbReference type="EMBL" id="CP106753">
    <property type="protein sequence ID" value="UXY15478.1"/>
    <property type="molecule type" value="Genomic_DNA"/>
</dbReference>
<organism evidence="10 11">
    <name type="scientific">Chitiniphilus purpureus</name>
    <dbReference type="NCBI Taxonomy" id="2981137"/>
    <lineage>
        <taxon>Bacteria</taxon>
        <taxon>Pseudomonadati</taxon>
        <taxon>Pseudomonadota</taxon>
        <taxon>Betaproteobacteria</taxon>
        <taxon>Neisseriales</taxon>
        <taxon>Chitinibacteraceae</taxon>
        <taxon>Chitiniphilus</taxon>
    </lineage>
</organism>
<reference evidence="10" key="1">
    <citation type="submission" date="2022-10" db="EMBL/GenBank/DDBJ databases">
        <title>Chitiniphilus purpureus sp. nov., a novel chitin-degrading bacterium isolated from crawfish pond sediment.</title>
        <authorList>
            <person name="Li K."/>
        </authorList>
    </citation>
    <scope>NUCLEOTIDE SEQUENCE</scope>
    <source>
        <strain evidence="10">CD1</strain>
    </source>
</reference>
<evidence type="ECO:0000256" key="1">
    <source>
        <dbReference type="ARBA" id="ARBA00004651"/>
    </source>
</evidence>
<evidence type="ECO:0000256" key="3">
    <source>
        <dbReference type="ARBA" id="ARBA00022475"/>
    </source>
</evidence>
<keyword evidence="5 7" id="KW-1133">Transmembrane helix</keyword>
<dbReference type="Pfam" id="PF02687">
    <property type="entry name" value="FtsX"/>
    <property type="match status" value="1"/>
</dbReference>
<name>A0ABY6DUE2_9NEIS</name>
<evidence type="ECO:0000313" key="11">
    <source>
        <dbReference type="Proteomes" id="UP001061302"/>
    </source>
</evidence>
<evidence type="ECO:0000259" key="8">
    <source>
        <dbReference type="Pfam" id="PF02687"/>
    </source>
</evidence>
<feature type="domain" description="ABC3 transporter permease C-terminal" evidence="8">
    <location>
        <begin position="261"/>
        <end position="373"/>
    </location>
</feature>
<evidence type="ECO:0000256" key="4">
    <source>
        <dbReference type="ARBA" id="ARBA00022692"/>
    </source>
</evidence>
<dbReference type="InterPro" id="IPR025857">
    <property type="entry name" value="MacB_PCD"/>
</dbReference>
<feature type="transmembrane region" description="Helical" evidence="7">
    <location>
        <begin position="341"/>
        <end position="365"/>
    </location>
</feature>